<name>A0A9W4UUB3_9PLEO</name>
<protein>
    <submittedName>
        <fullName evidence="2">Uncharacterized protein</fullName>
    </submittedName>
</protein>
<keyword evidence="3" id="KW-1185">Reference proteome</keyword>
<evidence type="ECO:0000313" key="3">
    <source>
        <dbReference type="Proteomes" id="UP001152607"/>
    </source>
</evidence>
<organism evidence="2 3">
    <name type="scientific">Periconia digitata</name>
    <dbReference type="NCBI Taxonomy" id="1303443"/>
    <lineage>
        <taxon>Eukaryota</taxon>
        <taxon>Fungi</taxon>
        <taxon>Dikarya</taxon>
        <taxon>Ascomycota</taxon>
        <taxon>Pezizomycotina</taxon>
        <taxon>Dothideomycetes</taxon>
        <taxon>Pleosporomycetidae</taxon>
        <taxon>Pleosporales</taxon>
        <taxon>Massarineae</taxon>
        <taxon>Periconiaceae</taxon>
        <taxon>Periconia</taxon>
    </lineage>
</organism>
<proteinExistence type="predicted"/>
<accession>A0A9W4UUB3</accession>
<sequence>MATSLARITERHASASRSGALGPRCVFKPLFLFVFSNFSFPSEYRALPRGVFIHDNCGSRAASAGFHDDLAPKDS</sequence>
<reference evidence="2" key="1">
    <citation type="submission" date="2023-01" db="EMBL/GenBank/DDBJ databases">
        <authorList>
            <person name="Van Ghelder C."/>
            <person name="Rancurel C."/>
        </authorList>
    </citation>
    <scope>NUCLEOTIDE SEQUENCE</scope>
    <source>
        <strain evidence="2">CNCM I-4278</strain>
    </source>
</reference>
<evidence type="ECO:0000313" key="2">
    <source>
        <dbReference type="EMBL" id="CAI6341096.1"/>
    </source>
</evidence>
<dbReference type="AlphaFoldDB" id="A0A9W4UUB3"/>
<comment type="caution">
    <text evidence="2">The sequence shown here is derived from an EMBL/GenBank/DDBJ whole genome shotgun (WGS) entry which is preliminary data.</text>
</comment>
<evidence type="ECO:0000256" key="1">
    <source>
        <dbReference type="SAM" id="MobiDB-lite"/>
    </source>
</evidence>
<feature type="region of interest" description="Disordered" evidence="1">
    <location>
        <begin position="1"/>
        <end position="21"/>
    </location>
</feature>
<dbReference type="Proteomes" id="UP001152607">
    <property type="component" value="Unassembled WGS sequence"/>
</dbReference>
<dbReference type="EMBL" id="CAOQHR010000011">
    <property type="protein sequence ID" value="CAI6341096.1"/>
    <property type="molecule type" value="Genomic_DNA"/>
</dbReference>
<gene>
    <name evidence="2" type="ORF">PDIGIT_LOCUS14287</name>
</gene>